<dbReference type="Proteomes" id="UP000070226">
    <property type="component" value="Unassembled WGS sequence"/>
</dbReference>
<gene>
    <name evidence="2" type="ORF">HMPREF3233_00816</name>
</gene>
<accession>A0A133S591</accession>
<feature type="domain" description="Polymerase/histidinol phosphatase N-terminal" evidence="1">
    <location>
        <begin position="3"/>
        <end position="66"/>
    </location>
</feature>
<dbReference type="GO" id="GO:0035312">
    <property type="term" value="F:5'-3' DNA exonuclease activity"/>
    <property type="evidence" value="ECO:0007669"/>
    <property type="project" value="TreeGrafter"/>
</dbReference>
<dbReference type="AlphaFoldDB" id="A0A133S591"/>
<dbReference type="Pfam" id="PF02811">
    <property type="entry name" value="PHP"/>
    <property type="match status" value="1"/>
</dbReference>
<name>A0A133S591_9FIRM</name>
<evidence type="ECO:0000313" key="3">
    <source>
        <dbReference type="Proteomes" id="UP000070226"/>
    </source>
</evidence>
<evidence type="ECO:0000259" key="1">
    <source>
        <dbReference type="SMART" id="SM00481"/>
    </source>
</evidence>
<dbReference type="PANTHER" id="PTHR42924:SF3">
    <property type="entry name" value="POLYMERASE_HISTIDINOL PHOSPHATASE N-TERMINAL DOMAIN-CONTAINING PROTEIN"/>
    <property type="match status" value="1"/>
</dbReference>
<dbReference type="SUPFAM" id="SSF89550">
    <property type="entry name" value="PHP domain-like"/>
    <property type="match status" value="1"/>
</dbReference>
<sequence length="274" mass="31457">MRVDFHMHSTFSDGVETPEQLLQHAIEADLKMIALTDHDEIAGIDVMLQNNSSIQIITGCEFSGHYKGKDIHILGYGFNHHDEGLRKFIEFFKEKRESRIKEIISRCIAHGYDISFSELQNLYPNTKSYGRPHVARLLIDHGYAKDVQDVFDGILNSKSPCYIPKVKLEVPEILDIIHNANGLAVLAHPKLVRNDEYVAELLNYSFDGVEVYHSKHDYDDEIKYLTMAKERNLFVTGGSDYHGIPNRYPYHLGEYVVDSNLVNQFIERIRCISA</sequence>
<dbReference type="Gene3D" id="3.20.20.140">
    <property type="entry name" value="Metal-dependent hydrolases"/>
    <property type="match status" value="1"/>
</dbReference>
<dbReference type="InterPro" id="IPR052018">
    <property type="entry name" value="PHP_domain"/>
</dbReference>
<dbReference type="EMBL" id="LRQT01000020">
    <property type="protein sequence ID" value="KXA64691.1"/>
    <property type="molecule type" value="Genomic_DNA"/>
</dbReference>
<proteinExistence type="predicted"/>
<dbReference type="PATRIC" id="fig|39777.7.peg.802"/>
<organism evidence="2">
    <name type="scientific">Veillonella atypica</name>
    <dbReference type="NCBI Taxonomy" id="39777"/>
    <lineage>
        <taxon>Bacteria</taxon>
        <taxon>Bacillati</taxon>
        <taxon>Bacillota</taxon>
        <taxon>Negativicutes</taxon>
        <taxon>Veillonellales</taxon>
        <taxon>Veillonellaceae</taxon>
        <taxon>Veillonella</taxon>
    </lineage>
</organism>
<reference evidence="2 3" key="1">
    <citation type="submission" date="2016-01" db="EMBL/GenBank/DDBJ databases">
        <authorList>
            <person name="Oliw E.H."/>
        </authorList>
    </citation>
    <scope>NUCLEOTIDE SEQUENCE [LARGE SCALE GENOMIC DNA]</scope>
    <source>
        <strain evidence="2 3">CMW7756B</strain>
    </source>
</reference>
<dbReference type="RefSeq" id="WP_005378892.1">
    <property type="nucleotide sequence ID" value="NZ_CALLHQ010000005.1"/>
</dbReference>
<dbReference type="PANTHER" id="PTHR42924">
    <property type="entry name" value="EXONUCLEASE"/>
    <property type="match status" value="1"/>
</dbReference>
<dbReference type="InterPro" id="IPR016195">
    <property type="entry name" value="Pol/histidinol_Pase-like"/>
</dbReference>
<evidence type="ECO:0000313" key="2">
    <source>
        <dbReference type="EMBL" id="KXA64691.1"/>
    </source>
</evidence>
<dbReference type="InterPro" id="IPR004013">
    <property type="entry name" value="PHP_dom"/>
</dbReference>
<comment type="caution">
    <text evidence="2">The sequence shown here is derived from an EMBL/GenBank/DDBJ whole genome shotgun (WGS) entry which is preliminary data.</text>
</comment>
<dbReference type="STRING" id="39777.B7L28_04205"/>
<dbReference type="InterPro" id="IPR003141">
    <property type="entry name" value="Pol/His_phosphatase_N"/>
</dbReference>
<protein>
    <submittedName>
        <fullName evidence="2">PHP domain protein</fullName>
    </submittedName>
</protein>
<dbReference type="CDD" id="cd07438">
    <property type="entry name" value="PHP_HisPPase_AMP"/>
    <property type="match status" value="1"/>
</dbReference>
<dbReference type="GO" id="GO:0004534">
    <property type="term" value="F:5'-3' RNA exonuclease activity"/>
    <property type="evidence" value="ECO:0007669"/>
    <property type="project" value="TreeGrafter"/>
</dbReference>
<dbReference type="Gene3D" id="1.10.150.650">
    <property type="match status" value="1"/>
</dbReference>
<dbReference type="SMART" id="SM00481">
    <property type="entry name" value="POLIIIAc"/>
    <property type="match status" value="1"/>
</dbReference>